<evidence type="ECO:0000256" key="5">
    <source>
        <dbReference type="ARBA" id="ARBA00022670"/>
    </source>
</evidence>
<dbReference type="GO" id="GO:0006508">
    <property type="term" value="P:proteolysis"/>
    <property type="evidence" value="ECO:0007669"/>
    <property type="project" value="UniProtKB-KW"/>
</dbReference>
<evidence type="ECO:0000259" key="9">
    <source>
        <dbReference type="PROSITE" id="PS00631"/>
    </source>
</evidence>
<keyword evidence="4 8" id="KW-0031">Aminopeptidase</keyword>
<dbReference type="SUPFAM" id="SSF53187">
    <property type="entry name" value="Zn-dependent exopeptidases"/>
    <property type="match status" value="1"/>
</dbReference>
<dbReference type="NCBIfam" id="NF002073">
    <property type="entry name" value="PRK00913.1-2"/>
    <property type="match status" value="1"/>
</dbReference>
<evidence type="ECO:0000256" key="2">
    <source>
        <dbReference type="ARBA" id="ARBA00000967"/>
    </source>
</evidence>
<feature type="binding site" evidence="8">
    <location>
        <position position="346"/>
    </location>
    <ligand>
        <name>Mn(2+)</name>
        <dbReference type="ChEBI" id="CHEBI:29035"/>
        <label>1</label>
    </ligand>
</feature>
<dbReference type="InterPro" id="IPR000819">
    <property type="entry name" value="Peptidase_M17_C"/>
</dbReference>
<dbReference type="CDD" id="cd00433">
    <property type="entry name" value="Peptidase_M17"/>
    <property type="match status" value="1"/>
</dbReference>
<dbReference type="GO" id="GO:0070006">
    <property type="term" value="F:metalloaminopeptidase activity"/>
    <property type="evidence" value="ECO:0007669"/>
    <property type="project" value="InterPro"/>
</dbReference>
<evidence type="ECO:0000256" key="7">
    <source>
        <dbReference type="ARBA" id="ARBA00049972"/>
    </source>
</evidence>
<evidence type="ECO:0000256" key="3">
    <source>
        <dbReference type="ARBA" id="ARBA00009528"/>
    </source>
</evidence>
<dbReference type="GO" id="GO:0030145">
    <property type="term" value="F:manganese ion binding"/>
    <property type="evidence" value="ECO:0007669"/>
    <property type="project" value="UniProtKB-UniRule"/>
</dbReference>
<keyword evidence="5 8" id="KW-0645">Protease</keyword>
<evidence type="ECO:0000256" key="4">
    <source>
        <dbReference type="ARBA" id="ARBA00022438"/>
    </source>
</evidence>
<dbReference type="SUPFAM" id="SSF52949">
    <property type="entry name" value="Macro domain-like"/>
    <property type="match status" value="1"/>
</dbReference>
<feature type="binding site" evidence="8">
    <location>
        <position position="348"/>
    </location>
    <ligand>
        <name>Mn(2+)</name>
        <dbReference type="ChEBI" id="CHEBI:29035"/>
        <label>1</label>
    </ligand>
</feature>
<feature type="binding site" evidence="8">
    <location>
        <position position="269"/>
    </location>
    <ligand>
        <name>Mn(2+)</name>
        <dbReference type="ChEBI" id="CHEBI:29035"/>
        <label>2</label>
    </ligand>
</feature>
<dbReference type="PANTHER" id="PTHR11963">
    <property type="entry name" value="LEUCINE AMINOPEPTIDASE-RELATED"/>
    <property type="match status" value="1"/>
</dbReference>
<dbReference type="EMBL" id="CP158165">
    <property type="protein sequence ID" value="XBV24433.1"/>
    <property type="molecule type" value="Genomic_DNA"/>
</dbReference>
<dbReference type="EC" id="3.4.11.1" evidence="8"/>
<feature type="binding site" evidence="8">
    <location>
        <position position="269"/>
    </location>
    <ligand>
        <name>Mn(2+)</name>
        <dbReference type="ChEBI" id="CHEBI:29035"/>
        <label>1</label>
    </ligand>
</feature>
<evidence type="ECO:0000313" key="10">
    <source>
        <dbReference type="EMBL" id="XBV24433.1"/>
    </source>
</evidence>
<dbReference type="HAMAP" id="MF_00181">
    <property type="entry name" value="Cytosol_peptidase_M17"/>
    <property type="match status" value="1"/>
</dbReference>
<comment type="catalytic activity">
    <reaction evidence="2 8">
        <text>Release of an N-terminal amino acid, preferentially leucine, but not glutamic or aspartic acids.</text>
        <dbReference type="EC" id="3.4.11.10"/>
    </reaction>
</comment>
<dbReference type="Gene3D" id="3.40.220.10">
    <property type="entry name" value="Leucine Aminopeptidase, subunit E, domain 1"/>
    <property type="match status" value="1"/>
</dbReference>
<dbReference type="PRINTS" id="PR00481">
    <property type="entry name" value="LAMNOPPTDASE"/>
</dbReference>
<feature type="binding site" evidence="8">
    <location>
        <position position="348"/>
    </location>
    <ligand>
        <name>Mn(2+)</name>
        <dbReference type="ChEBI" id="CHEBI:29035"/>
        <label>2</label>
    </ligand>
</feature>
<dbReference type="Pfam" id="PF02789">
    <property type="entry name" value="Peptidase_M17_N"/>
    <property type="match status" value="1"/>
</dbReference>
<dbReference type="InterPro" id="IPR011356">
    <property type="entry name" value="Leucine_aapep/pepB"/>
</dbReference>
<feature type="active site" evidence="8">
    <location>
        <position position="276"/>
    </location>
</feature>
<keyword evidence="6 8" id="KW-0378">Hydrolase</keyword>
<dbReference type="PROSITE" id="PS00631">
    <property type="entry name" value="CYTOSOL_AP"/>
    <property type="match status" value="1"/>
</dbReference>
<dbReference type="InterPro" id="IPR043472">
    <property type="entry name" value="Macro_dom-like"/>
</dbReference>
<protein>
    <recommendedName>
        <fullName evidence="8">Probable cytosol aminopeptidase</fullName>
        <ecNumber evidence="8">3.4.11.1</ecNumber>
    </recommendedName>
    <alternativeName>
        <fullName evidence="8">Leucine aminopeptidase</fullName>
        <shortName evidence="8">LAP</shortName>
        <ecNumber evidence="8">3.4.11.10</ecNumber>
    </alternativeName>
    <alternativeName>
        <fullName evidence="8">Leucyl aminopeptidase</fullName>
    </alternativeName>
</protein>
<proteinExistence type="inferred from homology"/>
<feature type="domain" description="Cytosol aminopeptidase" evidence="9">
    <location>
        <begin position="344"/>
        <end position="351"/>
    </location>
</feature>
<organism evidence="10">
    <name type="scientific">Kribbella sp. HUAS MG21</name>
    <dbReference type="NCBI Taxonomy" id="3160966"/>
    <lineage>
        <taxon>Bacteria</taxon>
        <taxon>Bacillati</taxon>
        <taxon>Actinomycetota</taxon>
        <taxon>Actinomycetes</taxon>
        <taxon>Propionibacteriales</taxon>
        <taxon>Kribbellaceae</taxon>
        <taxon>Kribbella</taxon>
    </lineage>
</organism>
<keyword evidence="8" id="KW-0464">Manganese</keyword>
<dbReference type="EC" id="3.4.11.10" evidence="8"/>
<comment type="cofactor">
    <cofactor evidence="8">
        <name>Mn(2+)</name>
        <dbReference type="ChEBI" id="CHEBI:29035"/>
    </cofactor>
    <text evidence="8">Binds 2 manganese ions per subunit.</text>
</comment>
<keyword evidence="8" id="KW-0479">Metal-binding</keyword>
<keyword evidence="8" id="KW-0963">Cytoplasm</keyword>
<dbReference type="Pfam" id="PF00883">
    <property type="entry name" value="Peptidase_M17"/>
    <property type="match status" value="1"/>
</dbReference>
<feature type="active site" evidence="8">
    <location>
        <position position="350"/>
    </location>
</feature>
<dbReference type="InterPro" id="IPR008283">
    <property type="entry name" value="Peptidase_M17_N"/>
</dbReference>
<reference evidence="10" key="1">
    <citation type="submission" date="2024-06" db="EMBL/GenBank/DDBJ databases">
        <title>Kribbella sp. strain HUAS MG21 genome sequences.</title>
        <authorList>
            <person name="Mo P."/>
        </authorList>
    </citation>
    <scope>NUCLEOTIDE SEQUENCE</scope>
    <source>
        <strain evidence="10">HUAS MG21</strain>
    </source>
</reference>
<evidence type="ECO:0000256" key="1">
    <source>
        <dbReference type="ARBA" id="ARBA00000135"/>
    </source>
</evidence>
<accession>A0AAU7TCK7</accession>
<comment type="similarity">
    <text evidence="3 8">Belongs to the peptidase M17 family.</text>
</comment>
<evidence type="ECO:0000256" key="6">
    <source>
        <dbReference type="ARBA" id="ARBA00022801"/>
    </source>
</evidence>
<sequence length="500" mass="50294">MTTITLSKSDAAGVKTDAVVIGVVKLGGGIALPAGTESLNAAYGGQLVEVLSGLGATGKTGEVTKVPGPRPGKSATLIAVGLGAAPDGELKTEDLRAAAGAGVRAAKTSQSVAFALPTPDAECVRAVTEGALLGRYAFTAYKSSSAGNEDDVPGNLTVLTDLARNKDAKAALERGQVTAEAVAQVRDWVNTPPSDLHPAEFAADAVKLGKEYGVKVEVLDEKALAKGGYGGILGVGQGSTNPPRLVRLSYTPRKPVTHLAFVGKGITFDSGGLSLKTSTGMVSMKSDMAGAAAVIGATIAIARLGLPVQVTTYAAMAENMPSGSAARPSDVLTMYGGKTVEVLNTDAEGRLVLGDALVRACEDAPDLIVDVATLTGACVVALGTKVAGAFGNTDSARDRVVDAAVAAGEAMWPLPVPAEMLEKLKSHSKVADLANITGEPWGGALAAAAFLGDFVAEGIDWVHLDVAGPAFNDGGASGYTPNGGTGYAVRTLVELAASAS</sequence>
<comment type="subcellular location">
    <subcellularLocation>
        <location evidence="8">Cytoplasm</location>
    </subcellularLocation>
</comment>
<evidence type="ECO:0000256" key="8">
    <source>
        <dbReference type="HAMAP-Rule" id="MF_00181"/>
    </source>
</evidence>
<dbReference type="RefSeq" id="WP_350277256.1">
    <property type="nucleotide sequence ID" value="NZ_CP158165.1"/>
</dbReference>
<feature type="binding site" evidence="8">
    <location>
        <position position="264"/>
    </location>
    <ligand>
        <name>Mn(2+)</name>
        <dbReference type="ChEBI" id="CHEBI:29035"/>
        <label>2</label>
    </ligand>
</feature>
<dbReference type="Gene3D" id="3.40.630.10">
    <property type="entry name" value="Zn peptidases"/>
    <property type="match status" value="1"/>
</dbReference>
<dbReference type="InterPro" id="IPR023042">
    <property type="entry name" value="Peptidase_M17_leu_NH2_pept"/>
</dbReference>
<dbReference type="AlphaFoldDB" id="A0AAU7TCK7"/>
<comment type="function">
    <text evidence="7 8">Presumably involved in the processing and regular turnover of intracellular proteins. Catalyzes the removal of unsubstituted N-terminal amino acids from various peptides.</text>
</comment>
<comment type="catalytic activity">
    <reaction evidence="1 8">
        <text>Release of an N-terminal amino acid, Xaa-|-Yaa-, in which Xaa is preferably Leu, but may be other amino acids including Pro although not Arg or Lys, and Yaa may be Pro. Amino acid amides and methyl esters are also readily hydrolyzed, but rates on arylamides are exceedingly low.</text>
        <dbReference type="EC" id="3.4.11.1"/>
    </reaction>
</comment>
<dbReference type="GO" id="GO:0005737">
    <property type="term" value="C:cytoplasm"/>
    <property type="evidence" value="ECO:0007669"/>
    <property type="project" value="UniProtKB-SubCell"/>
</dbReference>
<name>A0AAU7TCK7_9ACTN</name>
<gene>
    <name evidence="8" type="primary">pepA</name>
    <name evidence="10" type="ORF">ABN611_38480</name>
</gene>
<dbReference type="PANTHER" id="PTHR11963:SF23">
    <property type="entry name" value="CYTOSOL AMINOPEPTIDASE"/>
    <property type="match status" value="1"/>
</dbReference>
<feature type="binding site" evidence="8">
    <location>
        <position position="287"/>
    </location>
    <ligand>
        <name>Mn(2+)</name>
        <dbReference type="ChEBI" id="CHEBI:29035"/>
        <label>2</label>
    </ligand>
</feature>